<protein>
    <submittedName>
        <fullName evidence="9">BCCT family transporter</fullName>
    </submittedName>
</protein>
<name>A0ABY8H3G7_9MICC</name>
<sequence>MILFTLAMGFFPGPVQSVFGALADVMRYDIGWMSTLGATAMLVFAAGIGAILMLFGVAEPITHDAVPPAIGTFHFGFQLWAIQVVPGLAFAYFTYKRNLPPRASSAFQPFIGDRIHGPWGKAIDIMAIVATVFGIAVSIGLGAMQINAGLTYVYGVPMQGWIQALTIALITGAGLTSVLLGMDKGVKRLSYLNILMAVALMLFVLMWGATMDTFRGVVETAGRYLYNLPVLSFFNDFSGSGQWTGDWTVFYWAWAVTWSPFVGMFIAKISRGRTIREFVIATIGMPTSFVIVWMSVWGISGIMQDQATATSGDSGELVETVVDDGNIEAALFQFLQGYPAFGFVAVFALIVIVIFFVTSMDSGALVMDGIASGHEDAGPKRQRVFWTVSIGAVCTVILVTAGENGCFPWKNSTAAPRRNPAPPRSS</sequence>
<evidence type="ECO:0000256" key="2">
    <source>
        <dbReference type="ARBA" id="ARBA00005658"/>
    </source>
</evidence>
<evidence type="ECO:0000256" key="7">
    <source>
        <dbReference type="ARBA" id="ARBA00023136"/>
    </source>
</evidence>
<dbReference type="EMBL" id="CP121252">
    <property type="protein sequence ID" value="WFP15280.1"/>
    <property type="molecule type" value="Genomic_DNA"/>
</dbReference>
<gene>
    <name evidence="9" type="ORF">P8192_07510</name>
</gene>
<keyword evidence="10" id="KW-1185">Reference proteome</keyword>
<feature type="transmembrane region" description="Helical" evidence="8">
    <location>
        <begin position="278"/>
        <end position="299"/>
    </location>
</feature>
<feature type="transmembrane region" description="Helical" evidence="8">
    <location>
        <begin position="161"/>
        <end position="182"/>
    </location>
</feature>
<keyword evidence="5 8" id="KW-0812">Transmembrane</keyword>
<evidence type="ECO:0000256" key="8">
    <source>
        <dbReference type="SAM" id="Phobius"/>
    </source>
</evidence>
<dbReference type="RefSeq" id="WP_278155870.1">
    <property type="nucleotide sequence ID" value="NZ_CP121252.1"/>
</dbReference>
<feature type="transmembrane region" description="Helical" evidence="8">
    <location>
        <begin position="249"/>
        <end position="266"/>
    </location>
</feature>
<dbReference type="Pfam" id="PF02028">
    <property type="entry name" value="BCCT"/>
    <property type="match status" value="1"/>
</dbReference>
<comment type="subcellular location">
    <subcellularLocation>
        <location evidence="1">Cell membrane</location>
        <topology evidence="1">Multi-pass membrane protein</topology>
    </subcellularLocation>
</comment>
<evidence type="ECO:0000313" key="9">
    <source>
        <dbReference type="EMBL" id="WFP15280.1"/>
    </source>
</evidence>
<evidence type="ECO:0000256" key="1">
    <source>
        <dbReference type="ARBA" id="ARBA00004651"/>
    </source>
</evidence>
<dbReference type="PANTHER" id="PTHR30047:SF7">
    <property type="entry name" value="HIGH-AFFINITY CHOLINE TRANSPORT PROTEIN"/>
    <property type="match status" value="1"/>
</dbReference>
<keyword evidence="3" id="KW-0813">Transport</keyword>
<feature type="transmembrane region" description="Helical" evidence="8">
    <location>
        <begin position="338"/>
        <end position="357"/>
    </location>
</feature>
<feature type="transmembrane region" description="Helical" evidence="8">
    <location>
        <begin position="30"/>
        <end position="55"/>
    </location>
</feature>
<evidence type="ECO:0000256" key="5">
    <source>
        <dbReference type="ARBA" id="ARBA00022692"/>
    </source>
</evidence>
<feature type="transmembrane region" description="Helical" evidence="8">
    <location>
        <begin position="384"/>
        <end position="402"/>
    </location>
</feature>
<reference evidence="9 10" key="1">
    <citation type="submission" date="2023-04" db="EMBL/GenBank/DDBJ databases">
        <title>Funneling lignin-derived compounds into biodiesel using alkali-halophilic Citricoccus sp. P2.</title>
        <authorList>
            <person name="Luo C.-B."/>
        </authorList>
    </citation>
    <scope>NUCLEOTIDE SEQUENCE [LARGE SCALE GENOMIC DNA]</scope>
    <source>
        <strain evidence="9 10">P2</strain>
    </source>
</reference>
<organism evidence="9 10">
    <name type="scientific">Citricoccus muralis</name>
    <dbReference type="NCBI Taxonomy" id="169134"/>
    <lineage>
        <taxon>Bacteria</taxon>
        <taxon>Bacillati</taxon>
        <taxon>Actinomycetota</taxon>
        <taxon>Actinomycetes</taxon>
        <taxon>Micrococcales</taxon>
        <taxon>Micrococcaceae</taxon>
        <taxon>Citricoccus</taxon>
    </lineage>
</organism>
<dbReference type="InterPro" id="IPR000060">
    <property type="entry name" value="BCCT_transptr"/>
</dbReference>
<feature type="transmembrane region" description="Helical" evidence="8">
    <location>
        <begin position="189"/>
        <end position="209"/>
    </location>
</feature>
<keyword evidence="4" id="KW-1003">Cell membrane</keyword>
<evidence type="ECO:0000256" key="6">
    <source>
        <dbReference type="ARBA" id="ARBA00022989"/>
    </source>
</evidence>
<keyword evidence="7 8" id="KW-0472">Membrane</keyword>
<evidence type="ECO:0000256" key="4">
    <source>
        <dbReference type="ARBA" id="ARBA00022475"/>
    </source>
</evidence>
<accession>A0ABY8H3G7</accession>
<feature type="transmembrane region" description="Helical" evidence="8">
    <location>
        <begin position="122"/>
        <end position="141"/>
    </location>
</feature>
<evidence type="ECO:0000256" key="3">
    <source>
        <dbReference type="ARBA" id="ARBA00022448"/>
    </source>
</evidence>
<dbReference type="PANTHER" id="PTHR30047">
    <property type="entry name" value="HIGH-AFFINITY CHOLINE TRANSPORT PROTEIN-RELATED"/>
    <property type="match status" value="1"/>
</dbReference>
<keyword evidence="6 8" id="KW-1133">Transmembrane helix</keyword>
<proteinExistence type="inferred from homology"/>
<comment type="similarity">
    <text evidence="2">Belongs to the BCCT transporter (TC 2.A.15) family.</text>
</comment>
<evidence type="ECO:0000313" key="10">
    <source>
        <dbReference type="Proteomes" id="UP001219037"/>
    </source>
</evidence>
<dbReference type="Proteomes" id="UP001219037">
    <property type="component" value="Chromosome"/>
</dbReference>